<protein>
    <submittedName>
        <fullName evidence="2">Uncharacterized protein</fullName>
    </submittedName>
</protein>
<accession>A0A4Z0C2Y4</accession>
<evidence type="ECO:0000256" key="1">
    <source>
        <dbReference type="SAM" id="MobiDB-lite"/>
    </source>
</evidence>
<proteinExistence type="predicted"/>
<reference evidence="2 3" key="1">
    <citation type="submission" date="2019-03" db="EMBL/GenBank/DDBJ databases">
        <title>Ramlibacter rhizophilus CCTCC AB2015357, whole genome shotgun sequence.</title>
        <authorList>
            <person name="Zhang X."/>
            <person name="Feng G."/>
            <person name="Zhu H."/>
        </authorList>
    </citation>
    <scope>NUCLEOTIDE SEQUENCE [LARGE SCALE GENOMIC DNA]</scope>
    <source>
        <strain evidence="2 3">CCTCC AB2015357</strain>
    </source>
</reference>
<evidence type="ECO:0000313" key="3">
    <source>
        <dbReference type="Proteomes" id="UP000297564"/>
    </source>
</evidence>
<dbReference type="AlphaFoldDB" id="A0A4Z0C2Y4"/>
<evidence type="ECO:0000313" key="2">
    <source>
        <dbReference type="EMBL" id="TFZ04585.1"/>
    </source>
</evidence>
<keyword evidence="3" id="KW-1185">Reference proteome</keyword>
<dbReference type="RefSeq" id="WP_135283467.1">
    <property type="nucleotide sequence ID" value="NZ_SMLL01000001.1"/>
</dbReference>
<gene>
    <name evidence="2" type="ORF">EZ242_02215</name>
</gene>
<comment type="caution">
    <text evidence="2">The sequence shown here is derived from an EMBL/GenBank/DDBJ whole genome shotgun (WGS) entry which is preliminary data.</text>
</comment>
<dbReference type="EMBL" id="SMLL01000001">
    <property type="protein sequence ID" value="TFZ04585.1"/>
    <property type="molecule type" value="Genomic_DNA"/>
</dbReference>
<organism evidence="2 3">
    <name type="scientific">Ramlibacter rhizophilus</name>
    <dbReference type="NCBI Taxonomy" id="1781167"/>
    <lineage>
        <taxon>Bacteria</taxon>
        <taxon>Pseudomonadati</taxon>
        <taxon>Pseudomonadota</taxon>
        <taxon>Betaproteobacteria</taxon>
        <taxon>Burkholderiales</taxon>
        <taxon>Comamonadaceae</taxon>
        <taxon>Ramlibacter</taxon>
    </lineage>
</organism>
<sequence>MDKHNVRLTLRRHIDIEARLIVHLLSLKPRRHHVKVRVGELLALGLTHKPPAADVDENADPAAKAMELYVPLARPADASVLDALAARPEHHRNDWLRARLLAGFAASQEASTPLNTPASGPSPVDPLASNASLASASWSPKAPSVAMVSPANRDVETPPASVPSPSSEPLDFDLSEPVVVAPTDGFAEQRAKWEAVLQARDAASDWAEGERDAHMAARPMRNELRGLLG</sequence>
<name>A0A4Z0C2Y4_9BURK</name>
<feature type="region of interest" description="Disordered" evidence="1">
    <location>
        <begin position="149"/>
        <end position="170"/>
    </location>
</feature>
<dbReference type="Proteomes" id="UP000297564">
    <property type="component" value="Unassembled WGS sequence"/>
</dbReference>